<dbReference type="VEuPathDB" id="TriTrypDB:TvY486_0004070"/>
<evidence type="ECO:0000313" key="1">
    <source>
        <dbReference type="EMBL" id="CCD21684.1"/>
    </source>
</evidence>
<protein>
    <submittedName>
        <fullName evidence="1">Uncharacterized protein</fullName>
    </submittedName>
</protein>
<keyword evidence="2" id="KW-1185">Reference proteome</keyword>
<name>F9WVS4_TRYVY</name>
<dbReference type="EMBL" id="CAEX01008129">
    <property type="protein sequence ID" value="CCD21684.1"/>
    <property type="molecule type" value="Genomic_DNA"/>
</dbReference>
<proteinExistence type="predicted"/>
<accession>F9WVS4</accession>
<dbReference type="AlphaFoldDB" id="F9WVS4"/>
<organism evidence="1 2">
    <name type="scientific">Trypanosoma vivax (strain Y486)</name>
    <dbReference type="NCBI Taxonomy" id="1055687"/>
    <lineage>
        <taxon>Eukaryota</taxon>
        <taxon>Discoba</taxon>
        <taxon>Euglenozoa</taxon>
        <taxon>Kinetoplastea</taxon>
        <taxon>Metakinetoplastina</taxon>
        <taxon>Trypanosomatida</taxon>
        <taxon>Trypanosomatidae</taxon>
        <taxon>Trypanosoma</taxon>
        <taxon>Duttonella</taxon>
    </lineage>
</organism>
<dbReference type="Proteomes" id="UP000009027">
    <property type="component" value="Unassembled WGS sequence"/>
</dbReference>
<sequence length="100" mass="11206">MNELGVWSDVKPPARIVVLLGGRCRHADIWKESGPTLTRRRLSFVCKSGCPPFSPFFCLLHFASRHFPLLGACNAQLILIQNETIKNVHPLIIFFSSAES</sequence>
<reference evidence="1 2" key="1">
    <citation type="journal article" date="2012" name="Proc. Natl. Acad. Sci. U.S.A.">
        <title>Antigenic diversity is generated by distinct evolutionary mechanisms in African trypanosome species.</title>
        <authorList>
            <person name="Jackson A.P."/>
            <person name="Berry A."/>
            <person name="Aslett M."/>
            <person name="Allison H.C."/>
            <person name="Burton P."/>
            <person name="Vavrova-Anderson J."/>
            <person name="Brown R."/>
            <person name="Browne H."/>
            <person name="Corton N."/>
            <person name="Hauser H."/>
            <person name="Gamble J."/>
            <person name="Gilderthorp R."/>
            <person name="Marcello L."/>
            <person name="McQuillan J."/>
            <person name="Otto T.D."/>
            <person name="Quail M.A."/>
            <person name="Sanders M.J."/>
            <person name="van Tonder A."/>
            <person name="Ginger M.L."/>
            <person name="Field M.C."/>
            <person name="Barry J.D."/>
            <person name="Hertz-Fowler C."/>
            <person name="Berriman M."/>
        </authorList>
    </citation>
    <scope>NUCLEOTIDE SEQUENCE</scope>
    <source>
        <strain evidence="1 2">Y486</strain>
    </source>
</reference>
<gene>
    <name evidence="1" type="ORF">TvY486_0004070</name>
</gene>
<evidence type="ECO:0000313" key="2">
    <source>
        <dbReference type="Proteomes" id="UP000009027"/>
    </source>
</evidence>